<reference evidence="1 2" key="1">
    <citation type="submission" date="2021-04" db="EMBL/GenBank/DDBJ databases">
        <authorList>
            <person name="Bliznina A."/>
        </authorList>
    </citation>
    <scope>NUCLEOTIDE SEQUENCE [LARGE SCALE GENOMIC DNA]</scope>
</reference>
<organism evidence="1 2">
    <name type="scientific">Oikopleura dioica</name>
    <name type="common">Tunicate</name>
    <dbReference type="NCBI Taxonomy" id="34765"/>
    <lineage>
        <taxon>Eukaryota</taxon>
        <taxon>Metazoa</taxon>
        <taxon>Chordata</taxon>
        <taxon>Tunicata</taxon>
        <taxon>Appendicularia</taxon>
        <taxon>Copelata</taxon>
        <taxon>Oikopleuridae</taxon>
        <taxon>Oikopleura</taxon>
    </lineage>
</organism>
<sequence>MESLHLIQLVNGAFSETYRVEHLNLDSSSSSSSNQQLSNQPKNLDQLKLIAGGYSSSYRERICGAEPLQEQPRGDLHQLISGGLSETYRVNTLGQPDSLPEAKAEDLEKLDTRHLALIHGGLSDEYRKKACGHPPKREFKRNEAKSSIFAPFRARLGI</sequence>
<evidence type="ECO:0000313" key="1">
    <source>
        <dbReference type="EMBL" id="CAG5108411.1"/>
    </source>
</evidence>
<proteinExistence type="predicted"/>
<name>A0ABN7T0R7_OIKDI</name>
<keyword evidence="2" id="KW-1185">Reference proteome</keyword>
<dbReference type="EMBL" id="OU015566">
    <property type="protein sequence ID" value="CAG5108411.1"/>
    <property type="molecule type" value="Genomic_DNA"/>
</dbReference>
<protein>
    <submittedName>
        <fullName evidence="1">Oidioi.mRNA.OKI2018_I69.chr1.g3782.t1.cds</fullName>
    </submittedName>
</protein>
<evidence type="ECO:0000313" key="2">
    <source>
        <dbReference type="Proteomes" id="UP001158576"/>
    </source>
</evidence>
<gene>
    <name evidence="1" type="ORF">OKIOD_LOCUS12547</name>
</gene>
<dbReference type="Proteomes" id="UP001158576">
    <property type="component" value="Chromosome 1"/>
</dbReference>
<accession>A0ABN7T0R7</accession>